<gene>
    <name evidence="2" type="ORF">ACFSDA_15505</name>
</gene>
<dbReference type="Proteomes" id="UP001597280">
    <property type="component" value="Unassembled WGS sequence"/>
</dbReference>
<reference evidence="3" key="1">
    <citation type="journal article" date="2019" name="Int. J. Syst. Evol. Microbiol.">
        <title>The Global Catalogue of Microorganisms (GCM) 10K type strain sequencing project: providing services to taxonomists for standard genome sequencing and annotation.</title>
        <authorList>
            <consortium name="The Broad Institute Genomics Platform"/>
            <consortium name="The Broad Institute Genome Sequencing Center for Infectious Disease"/>
            <person name="Wu L."/>
            <person name="Ma J."/>
        </authorList>
    </citation>
    <scope>NUCLEOTIDE SEQUENCE [LARGE SCALE GENOMIC DNA]</scope>
    <source>
        <strain evidence="3">JCM 11650</strain>
    </source>
</reference>
<proteinExistence type="predicted"/>
<feature type="compositionally biased region" description="Low complexity" evidence="1">
    <location>
        <begin position="438"/>
        <end position="452"/>
    </location>
</feature>
<dbReference type="Pfam" id="PF06224">
    <property type="entry name" value="AlkZ-like"/>
    <property type="match status" value="1"/>
</dbReference>
<accession>A0ABW4Q0G5</accession>
<dbReference type="InterPro" id="IPR009351">
    <property type="entry name" value="AlkZ-like"/>
</dbReference>
<organism evidence="2 3">
    <name type="scientific">Brachybacterium rhamnosum</name>
    <dbReference type="NCBI Taxonomy" id="173361"/>
    <lineage>
        <taxon>Bacteria</taxon>
        <taxon>Bacillati</taxon>
        <taxon>Actinomycetota</taxon>
        <taxon>Actinomycetes</taxon>
        <taxon>Micrococcales</taxon>
        <taxon>Dermabacteraceae</taxon>
        <taxon>Brachybacterium</taxon>
    </lineage>
</organism>
<dbReference type="PANTHER" id="PTHR30528">
    <property type="entry name" value="CYTOPLASMIC PROTEIN"/>
    <property type="match status" value="1"/>
</dbReference>
<dbReference type="PANTHER" id="PTHR30528:SF0">
    <property type="entry name" value="CYTOPLASMIC PROTEIN"/>
    <property type="match status" value="1"/>
</dbReference>
<sequence>MTTTLSWAEARRIALRSQGIGGTRRTAVPSPAVSREALRRTVAVTHLLQIDSVSVFARAHHLPVFTRSGSWDVSALDQLSMPGTRHERLLREALAHEATFTTEEVHALLRFRRRAAGTRDWGAVREAAARSPHLVEHVRGLLEEHGPLSAAAISRLLGDEERGEGWGWRRTSSQWVVEYLFRTGALDCVGRSVQFERLYLPAEDDEAWARAAGAERDGPAPGPGDHHAEVLALTRLASRALGVADPAAIADYFRLRAADARPAIAELRRRGEVTEVEVRRPDGPVTMLLHRDAPQPAPLRTAALVSPFDPSVFFRPRLQGLFDVEYRIGIYTPAVKRTTGYYALPFLHGDRFPLRVDLRADRARGVLEVRGVHAEPLPRLGRYLRTGPDELAAALAGELARAARWQDLEGIEVSTGSGTGELSGVLAEAVREGGPGERPAGTTGRAGTAGPV</sequence>
<protein>
    <submittedName>
        <fullName evidence="2">Winged helix-turn-helix domain-containing protein</fullName>
    </submittedName>
</protein>
<comment type="caution">
    <text evidence="2">The sequence shown here is derived from an EMBL/GenBank/DDBJ whole genome shotgun (WGS) entry which is preliminary data.</text>
</comment>
<keyword evidence="3" id="KW-1185">Reference proteome</keyword>
<dbReference type="RefSeq" id="WP_343905972.1">
    <property type="nucleotide sequence ID" value="NZ_BAAAIS010000003.1"/>
</dbReference>
<evidence type="ECO:0000313" key="2">
    <source>
        <dbReference type="EMBL" id="MFD1836471.1"/>
    </source>
</evidence>
<name>A0ABW4Q0G5_9MICO</name>
<evidence type="ECO:0000313" key="3">
    <source>
        <dbReference type="Proteomes" id="UP001597280"/>
    </source>
</evidence>
<feature type="region of interest" description="Disordered" evidence="1">
    <location>
        <begin position="431"/>
        <end position="452"/>
    </location>
</feature>
<dbReference type="EMBL" id="JBHUFL010000003">
    <property type="protein sequence ID" value="MFD1836471.1"/>
    <property type="molecule type" value="Genomic_DNA"/>
</dbReference>
<evidence type="ECO:0000256" key="1">
    <source>
        <dbReference type="SAM" id="MobiDB-lite"/>
    </source>
</evidence>